<evidence type="ECO:0000313" key="2">
    <source>
        <dbReference type="Proteomes" id="UP001596447"/>
    </source>
</evidence>
<sequence>MPSTLTRRRTVAALGAVSTGLLGGCLDSSDNDPDESAPTLHLTLASIGESLREQYVVDLEASRPPWDEDAFRAALNDSSFSTQGHPPFPQSHASDPAYVQHNGTYYHLDDVVVDQERATHPVLRLYTVEGQETPDHVAHSDLPRIDQRAVQVAYMAARARGNRGGVPWGLVQRGGYVYRQDEAREASSILDDSGPSHVSYRDTVYRVEVATETFHETVYRPDVEPVTESDARLERILEAQLVDARLDPNSLSQAERRIVQQAQHDGYTATHPFPKELDSLLRKLDERAYIDGNISKDALVDADDRNVLKYGREYFDYRLRLVSGDDAN</sequence>
<name>A0ABD5Z318_9EURY</name>
<accession>A0ABD5Z318</accession>
<dbReference type="AlphaFoldDB" id="A0ABD5Z318"/>
<keyword evidence="2" id="KW-1185">Reference proteome</keyword>
<gene>
    <name evidence="1" type="ORF">ACFQJ9_09480</name>
</gene>
<comment type="caution">
    <text evidence="1">The sequence shown here is derived from an EMBL/GenBank/DDBJ whole genome shotgun (WGS) entry which is preliminary data.</text>
</comment>
<proteinExistence type="predicted"/>
<dbReference type="EMBL" id="JBHTAR010000011">
    <property type="protein sequence ID" value="MFC7199640.1"/>
    <property type="molecule type" value="Genomic_DNA"/>
</dbReference>
<reference evidence="1 2" key="1">
    <citation type="journal article" date="2019" name="Int. J. Syst. Evol. Microbiol.">
        <title>The Global Catalogue of Microorganisms (GCM) 10K type strain sequencing project: providing services to taxonomists for standard genome sequencing and annotation.</title>
        <authorList>
            <consortium name="The Broad Institute Genomics Platform"/>
            <consortium name="The Broad Institute Genome Sequencing Center for Infectious Disease"/>
            <person name="Wu L."/>
            <person name="Ma J."/>
        </authorList>
    </citation>
    <scope>NUCLEOTIDE SEQUENCE [LARGE SCALE GENOMIC DNA]</scope>
    <source>
        <strain evidence="1 2">XZGYJ-43</strain>
    </source>
</reference>
<organism evidence="1 2">
    <name type="scientific">Halospeciosus flavus</name>
    <dbReference type="NCBI Taxonomy" id="3032283"/>
    <lineage>
        <taxon>Archaea</taxon>
        <taxon>Methanobacteriati</taxon>
        <taxon>Methanobacteriota</taxon>
        <taxon>Stenosarchaea group</taxon>
        <taxon>Halobacteria</taxon>
        <taxon>Halobacteriales</taxon>
        <taxon>Halobacteriaceae</taxon>
        <taxon>Halospeciosus</taxon>
    </lineage>
</organism>
<evidence type="ECO:0000313" key="1">
    <source>
        <dbReference type="EMBL" id="MFC7199640.1"/>
    </source>
</evidence>
<dbReference type="Proteomes" id="UP001596447">
    <property type="component" value="Unassembled WGS sequence"/>
</dbReference>
<dbReference type="RefSeq" id="WP_279529569.1">
    <property type="nucleotide sequence ID" value="NZ_CP122312.1"/>
</dbReference>
<dbReference type="PROSITE" id="PS51257">
    <property type="entry name" value="PROKAR_LIPOPROTEIN"/>
    <property type="match status" value="1"/>
</dbReference>
<protein>
    <submittedName>
        <fullName evidence="1">Uncharacterized protein</fullName>
    </submittedName>
</protein>